<reference evidence="2 3" key="1">
    <citation type="journal article" date="2014" name="Nat. Commun.">
        <title>The rainbow trout genome provides novel insights into evolution after whole-genome duplication in vertebrates.</title>
        <authorList>
            <person name="Berthelot C."/>
            <person name="Brunet F."/>
            <person name="Chalopin D."/>
            <person name="Juanchich A."/>
            <person name="Bernard M."/>
            <person name="Noel B."/>
            <person name="Bento P."/>
            <person name="Da Silva C."/>
            <person name="Labadie K."/>
            <person name="Alberti A."/>
            <person name="Aury J.M."/>
            <person name="Louis A."/>
            <person name="Dehais P."/>
            <person name="Bardou P."/>
            <person name="Montfort J."/>
            <person name="Klopp C."/>
            <person name="Cabau C."/>
            <person name="Gaspin C."/>
            <person name="Thorgaard G.H."/>
            <person name="Boussaha M."/>
            <person name="Quillet E."/>
            <person name="Guyomard R."/>
            <person name="Galiana D."/>
            <person name="Bobe J."/>
            <person name="Volff J.N."/>
            <person name="Genet C."/>
            <person name="Wincker P."/>
            <person name="Jaillon O."/>
            <person name="Roest Crollius H."/>
            <person name="Guiguen Y."/>
        </authorList>
    </citation>
    <scope>NUCLEOTIDE SEQUENCE [LARGE SCALE GENOMIC DNA]</scope>
</reference>
<accession>A0A060VWC8</accession>
<dbReference type="InterPro" id="IPR000299">
    <property type="entry name" value="FERM_domain"/>
</dbReference>
<sequence>MNKLTSFHNNKAMQDRRCVCVFLPNDDTLNVIVNVKTLCQELLVQVCDLLRLKDCHLFGLSVIQNNEHIYMELGQKLSKYCPKEWKREASKGIDQFGPPMIIHFRAQYYVENGRLIRQVVPQRSYKLLFDSVCNSVSNLLLHILKFNNQRQV</sequence>
<evidence type="ECO:0000259" key="1">
    <source>
        <dbReference type="PROSITE" id="PS50057"/>
    </source>
</evidence>
<organism evidence="2 3">
    <name type="scientific">Oncorhynchus mykiss</name>
    <name type="common">Rainbow trout</name>
    <name type="synonym">Salmo gairdneri</name>
    <dbReference type="NCBI Taxonomy" id="8022"/>
    <lineage>
        <taxon>Eukaryota</taxon>
        <taxon>Metazoa</taxon>
        <taxon>Chordata</taxon>
        <taxon>Craniata</taxon>
        <taxon>Vertebrata</taxon>
        <taxon>Euteleostomi</taxon>
        <taxon>Actinopterygii</taxon>
        <taxon>Neopterygii</taxon>
        <taxon>Teleostei</taxon>
        <taxon>Protacanthopterygii</taxon>
        <taxon>Salmoniformes</taxon>
        <taxon>Salmonidae</taxon>
        <taxon>Salmoninae</taxon>
        <taxon>Oncorhynchus</taxon>
    </lineage>
</organism>
<dbReference type="GO" id="GO:0035332">
    <property type="term" value="P:positive regulation of hippo signaling"/>
    <property type="evidence" value="ECO:0007669"/>
    <property type="project" value="TreeGrafter"/>
</dbReference>
<evidence type="ECO:0000313" key="3">
    <source>
        <dbReference type="Proteomes" id="UP000193380"/>
    </source>
</evidence>
<evidence type="ECO:0000313" key="2">
    <source>
        <dbReference type="EMBL" id="CDQ59283.1"/>
    </source>
</evidence>
<proteinExistence type="predicted"/>
<dbReference type="InterPro" id="IPR047145">
    <property type="entry name" value="FRMD6-like"/>
</dbReference>
<dbReference type="AlphaFoldDB" id="A0A060VWC8"/>
<dbReference type="GO" id="GO:0098592">
    <property type="term" value="C:cytoplasmic side of apical plasma membrane"/>
    <property type="evidence" value="ECO:0007669"/>
    <property type="project" value="TreeGrafter"/>
</dbReference>
<dbReference type="STRING" id="8022.A0A060VWC8"/>
<dbReference type="Proteomes" id="UP000193380">
    <property type="component" value="Chromosome 2"/>
</dbReference>
<dbReference type="InterPro" id="IPR018979">
    <property type="entry name" value="FERM_N"/>
</dbReference>
<name>A0A060VWC8_ONCMY</name>
<gene>
    <name evidence="2" type="ORF">GSONMT00079553001</name>
</gene>
<dbReference type="PROSITE" id="PS50057">
    <property type="entry name" value="FERM_3"/>
    <property type="match status" value="1"/>
</dbReference>
<dbReference type="Pfam" id="PF09379">
    <property type="entry name" value="FERM_N"/>
    <property type="match status" value="1"/>
</dbReference>
<dbReference type="PANTHER" id="PTHR13429">
    <property type="entry name" value="FERM DOMAIN (PROTEIN4.1-EZRIN-RADIXIN-MOESIN) FAMILY"/>
    <property type="match status" value="1"/>
</dbReference>
<dbReference type="FunFam" id="3.10.20.90:FF:000079">
    <property type="entry name" value="Putative FERM domain-containing protein 6"/>
    <property type="match status" value="1"/>
</dbReference>
<dbReference type="EMBL" id="FR904321">
    <property type="protein sequence ID" value="CDQ59283.1"/>
    <property type="molecule type" value="Genomic_DNA"/>
</dbReference>
<dbReference type="PaxDb" id="8022-A0A060VWC8"/>
<feature type="domain" description="FERM" evidence="1">
    <location>
        <begin position="17"/>
        <end position="152"/>
    </location>
</feature>
<dbReference type="Gene3D" id="3.10.20.90">
    <property type="entry name" value="Phosphatidylinositol 3-kinase Catalytic Subunit, Chain A, domain 1"/>
    <property type="match status" value="1"/>
</dbReference>
<protein>
    <recommendedName>
        <fullName evidence="1">FERM domain-containing protein</fullName>
    </recommendedName>
</protein>
<dbReference type="SUPFAM" id="SSF54236">
    <property type="entry name" value="Ubiquitin-like"/>
    <property type="match status" value="1"/>
</dbReference>
<dbReference type="InterPro" id="IPR029071">
    <property type="entry name" value="Ubiquitin-like_domsf"/>
</dbReference>
<dbReference type="PANTHER" id="PTHR13429:SF11">
    <property type="entry name" value="FERM DOMAIN-CONTAINING PROTEIN 6"/>
    <property type="match status" value="1"/>
</dbReference>